<keyword evidence="4" id="KW-1185">Reference proteome</keyword>
<feature type="transmembrane region" description="Helical" evidence="1">
    <location>
        <begin position="181"/>
        <end position="199"/>
    </location>
</feature>
<organism evidence="3 4">
    <name type="scientific">Mucilaginibacter agri</name>
    <dbReference type="NCBI Taxonomy" id="2695265"/>
    <lineage>
        <taxon>Bacteria</taxon>
        <taxon>Pseudomonadati</taxon>
        <taxon>Bacteroidota</taxon>
        <taxon>Sphingobacteriia</taxon>
        <taxon>Sphingobacteriales</taxon>
        <taxon>Sphingobacteriaceae</taxon>
        <taxon>Mucilaginibacter</taxon>
    </lineage>
</organism>
<feature type="domain" description="Phosphatidic acid phosphatase type 2/haloperoxidase" evidence="2">
    <location>
        <begin position="77"/>
        <end position="196"/>
    </location>
</feature>
<sequence>MKMRITEVLYRLRLFFIPYLIILSSCLLIKLLYSREDIYFTLNKYHNDFADYFFIGATAVGDGLFMLLVAIILVLYSYRKAFLMATSFLATTIVAQTIKRIVRAPRPSLYFTNHTNIYYVKGVKLLTSNSFPSGHTVQAFTMAVVLAYFARQKSWGFIYLILALCIGYSRMYLSEHFFEDVMAGSIIGTFTTIIWLTIIDSKPFIHTPKWSRGLLNKKNG</sequence>
<evidence type="ECO:0000256" key="1">
    <source>
        <dbReference type="SAM" id="Phobius"/>
    </source>
</evidence>
<dbReference type="RefSeq" id="WP_166584512.1">
    <property type="nucleotide sequence ID" value="NZ_WWEO01000038.1"/>
</dbReference>
<feature type="transmembrane region" description="Helical" evidence="1">
    <location>
        <begin position="157"/>
        <end position="175"/>
    </location>
</feature>
<dbReference type="AlphaFoldDB" id="A0A966DRH2"/>
<dbReference type="EMBL" id="WWEO01000038">
    <property type="protein sequence ID" value="NCD68485.1"/>
    <property type="molecule type" value="Genomic_DNA"/>
</dbReference>
<dbReference type="PANTHER" id="PTHR14969:SF13">
    <property type="entry name" value="AT30094P"/>
    <property type="match status" value="1"/>
</dbReference>
<dbReference type="CDD" id="cd01610">
    <property type="entry name" value="PAP2_like"/>
    <property type="match status" value="1"/>
</dbReference>
<evidence type="ECO:0000313" key="3">
    <source>
        <dbReference type="EMBL" id="NCD68485.1"/>
    </source>
</evidence>
<feature type="transmembrane region" description="Helical" evidence="1">
    <location>
        <begin position="53"/>
        <end position="75"/>
    </location>
</feature>
<accession>A0A966DRH2</accession>
<dbReference type="Pfam" id="PF01569">
    <property type="entry name" value="PAP2"/>
    <property type="match status" value="1"/>
</dbReference>
<evidence type="ECO:0000313" key="4">
    <source>
        <dbReference type="Proteomes" id="UP000638732"/>
    </source>
</evidence>
<dbReference type="PANTHER" id="PTHR14969">
    <property type="entry name" value="SPHINGOSINE-1-PHOSPHATE PHOSPHOHYDROLASE"/>
    <property type="match status" value="1"/>
</dbReference>
<dbReference type="SMART" id="SM00014">
    <property type="entry name" value="acidPPc"/>
    <property type="match status" value="1"/>
</dbReference>
<dbReference type="Gene3D" id="1.20.144.10">
    <property type="entry name" value="Phosphatidic acid phosphatase type 2/haloperoxidase"/>
    <property type="match status" value="1"/>
</dbReference>
<gene>
    <name evidence="3" type="ORF">GSY63_03865</name>
</gene>
<keyword evidence="1" id="KW-1133">Transmembrane helix</keyword>
<keyword evidence="1" id="KW-0812">Transmembrane</keyword>
<feature type="transmembrane region" description="Helical" evidence="1">
    <location>
        <begin position="12"/>
        <end position="33"/>
    </location>
</feature>
<evidence type="ECO:0000259" key="2">
    <source>
        <dbReference type="SMART" id="SM00014"/>
    </source>
</evidence>
<dbReference type="SUPFAM" id="SSF48317">
    <property type="entry name" value="Acid phosphatase/Vanadium-dependent haloperoxidase"/>
    <property type="match status" value="1"/>
</dbReference>
<comment type="caution">
    <text evidence="3">The sequence shown here is derived from an EMBL/GenBank/DDBJ whole genome shotgun (WGS) entry which is preliminary data.</text>
</comment>
<reference evidence="3" key="2">
    <citation type="submission" date="2020-10" db="EMBL/GenBank/DDBJ databases">
        <title>Mucilaginibacter sp. nov., isolated from soil.</title>
        <authorList>
            <person name="Jeon C.O."/>
        </authorList>
    </citation>
    <scope>NUCLEOTIDE SEQUENCE</scope>
    <source>
        <strain evidence="3">R11</strain>
    </source>
</reference>
<dbReference type="InterPro" id="IPR036938">
    <property type="entry name" value="PAP2/HPO_sf"/>
</dbReference>
<proteinExistence type="predicted"/>
<reference evidence="3" key="1">
    <citation type="submission" date="2020-01" db="EMBL/GenBank/DDBJ databases">
        <authorList>
            <person name="Seo Y.L."/>
        </authorList>
    </citation>
    <scope>NUCLEOTIDE SEQUENCE</scope>
    <source>
        <strain evidence="3">R11</strain>
    </source>
</reference>
<protein>
    <submittedName>
        <fullName evidence="3">Phosphatase PAP2 family protein</fullName>
    </submittedName>
</protein>
<dbReference type="Proteomes" id="UP000638732">
    <property type="component" value="Unassembled WGS sequence"/>
</dbReference>
<dbReference type="InterPro" id="IPR000326">
    <property type="entry name" value="PAP2/HPO"/>
</dbReference>
<name>A0A966DRH2_9SPHI</name>
<keyword evidence="1" id="KW-0472">Membrane</keyword>
<dbReference type="PROSITE" id="PS51257">
    <property type="entry name" value="PROKAR_LIPOPROTEIN"/>
    <property type="match status" value="1"/>
</dbReference>